<evidence type="ECO:0000256" key="1">
    <source>
        <dbReference type="SAM" id="MobiDB-lite"/>
    </source>
</evidence>
<dbReference type="AlphaFoldDB" id="A0A538S8D4"/>
<protein>
    <submittedName>
        <fullName evidence="3">Uncharacterized protein</fullName>
    </submittedName>
</protein>
<reference evidence="3 4" key="1">
    <citation type="journal article" date="2019" name="Nat. Microbiol.">
        <title>Mediterranean grassland soil C-N compound turnover is dependent on rainfall and depth, and is mediated by genomically divergent microorganisms.</title>
        <authorList>
            <person name="Diamond S."/>
            <person name="Andeer P.F."/>
            <person name="Li Z."/>
            <person name="Crits-Christoph A."/>
            <person name="Burstein D."/>
            <person name="Anantharaman K."/>
            <person name="Lane K.R."/>
            <person name="Thomas B.C."/>
            <person name="Pan C."/>
            <person name="Northen T.R."/>
            <person name="Banfield J.F."/>
        </authorList>
    </citation>
    <scope>NUCLEOTIDE SEQUENCE [LARGE SCALE GENOMIC DNA]</scope>
    <source>
        <strain evidence="3">WS_1</strain>
    </source>
</reference>
<proteinExistence type="predicted"/>
<keyword evidence="2" id="KW-0732">Signal</keyword>
<feature type="region of interest" description="Disordered" evidence="1">
    <location>
        <begin position="22"/>
        <end position="63"/>
    </location>
</feature>
<dbReference type="Proteomes" id="UP000316292">
    <property type="component" value="Unassembled WGS sequence"/>
</dbReference>
<feature type="signal peptide" evidence="2">
    <location>
        <begin position="1"/>
        <end position="25"/>
    </location>
</feature>
<feature type="chain" id="PRO_5022058664" evidence="2">
    <location>
        <begin position="26"/>
        <end position="220"/>
    </location>
</feature>
<evidence type="ECO:0000256" key="2">
    <source>
        <dbReference type="SAM" id="SignalP"/>
    </source>
</evidence>
<gene>
    <name evidence="3" type="ORF">E6K71_09430</name>
</gene>
<evidence type="ECO:0000313" key="3">
    <source>
        <dbReference type="EMBL" id="TMQ47596.1"/>
    </source>
</evidence>
<dbReference type="EMBL" id="VBOR01000104">
    <property type="protein sequence ID" value="TMQ47596.1"/>
    <property type="molecule type" value="Genomic_DNA"/>
</dbReference>
<comment type="caution">
    <text evidence="3">The sequence shown here is derived from an EMBL/GenBank/DDBJ whole genome shotgun (WGS) entry which is preliminary data.</text>
</comment>
<evidence type="ECO:0000313" key="4">
    <source>
        <dbReference type="Proteomes" id="UP000316292"/>
    </source>
</evidence>
<name>A0A538S8D4_UNCEI</name>
<sequence>MPRAMIAVSLLAAGWLAFGPGPRAAAQDTSPSPHAAARDTIPPPPAVPPLPEPATSTPSRDRVTSTLRYVPEDRDRFEFGAGPVKGFFDILGSVAYRRWMGQGPVFEQSVMLELTGSAKDQLTEGAVGVYLFMRPSFTYRDSWKIRPLIEFGPAAHIVVQVASLEGLSRTLYKSQVYVKTHGYAGFETSISSRVGFLFRGRVSIPSHRPFDYAQAAIFLR</sequence>
<accession>A0A538S8D4</accession>
<organism evidence="3 4">
    <name type="scientific">Eiseniibacteriota bacterium</name>
    <dbReference type="NCBI Taxonomy" id="2212470"/>
    <lineage>
        <taxon>Bacteria</taxon>
        <taxon>Candidatus Eiseniibacteriota</taxon>
    </lineage>
</organism>
<feature type="compositionally biased region" description="Pro residues" evidence="1">
    <location>
        <begin position="41"/>
        <end position="52"/>
    </location>
</feature>